<sequence length="437" mass="49510">MANFTEEQDKRKPEPFQAPVTDNPTVKKKKTAADIWGGKPHQGWKDYEAEQISKGKIPVPHGGPISDDMRKQGEYKIPEALRRRAMLDSAYNYDGLSEQEWQDQQIADKFQDEKPFGAIEQDAYGNWWHGGQSNMEEWDLQAQHYLEERGNDYITAKEAMEDKWDSPEFQEQSGIVKAWDKTWDQVDLAKQKIGDFLQQGLYEKRKPLVVSQKAAEEAGRFGVALGRVLYERFIYGEKITERTDADRLAFEAHQAPRTYHLGSATIAPEAFKLSNYDGAWAEAKTFSEVLYGNIRDNTVALYAPDALNYEESPDMHTAEYMRIMEENPGMNPYRLARDYDDPRGELIGRAIINGEWLVQMGAGMAWKGVRTYRAVRYITKIMPGASEGVEAISTAKRLGGMGDDVLAAAKKEKLIVGIMSDNNTIRLGITLKAKSSK</sequence>
<dbReference type="AlphaFoldDB" id="A0A0F9E3I0"/>
<reference evidence="2" key="1">
    <citation type="journal article" date="2015" name="Nature">
        <title>Complex archaea that bridge the gap between prokaryotes and eukaryotes.</title>
        <authorList>
            <person name="Spang A."/>
            <person name="Saw J.H."/>
            <person name="Jorgensen S.L."/>
            <person name="Zaremba-Niedzwiedzka K."/>
            <person name="Martijn J."/>
            <person name="Lind A.E."/>
            <person name="van Eijk R."/>
            <person name="Schleper C."/>
            <person name="Guy L."/>
            <person name="Ettema T.J."/>
        </authorList>
    </citation>
    <scope>NUCLEOTIDE SEQUENCE</scope>
</reference>
<evidence type="ECO:0000256" key="1">
    <source>
        <dbReference type="SAM" id="MobiDB-lite"/>
    </source>
</evidence>
<gene>
    <name evidence="2" type="ORF">LCGC14_2473630</name>
</gene>
<protein>
    <submittedName>
        <fullName evidence="2">Uncharacterized protein</fullName>
    </submittedName>
</protein>
<evidence type="ECO:0000313" key="2">
    <source>
        <dbReference type="EMBL" id="KKL18628.1"/>
    </source>
</evidence>
<feature type="non-terminal residue" evidence="2">
    <location>
        <position position="437"/>
    </location>
</feature>
<comment type="caution">
    <text evidence="2">The sequence shown here is derived from an EMBL/GenBank/DDBJ whole genome shotgun (WGS) entry which is preliminary data.</text>
</comment>
<accession>A0A0F9E3I0</accession>
<feature type="region of interest" description="Disordered" evidence="1">
    <location>
        <begin position="1"/>
        <end position="43"/>
    </location>
</feature>
<organism evidence="2">
    <name type="scientific">marine sediment metagenome</name>
    <dbReference type="NCBI Taxonomy" id="412755"/>
    <lineage>
        <taxon>unclassified sequences</taxon>
        <taxon>metagenomes</taxon>
        <taxon>ecological metagenomes</taxon>
    </lineage>
</organism>
<dbReference type="EMBL" id="LAZR01038796">
    <property type="protein sequence ID" value="KKL18628.1"/>
    <property type="molecule type" value="Genomic_DNA"/>
</dbReference>
<proteinExistence type="predicted"/>
<name>A0A0F9E3I0_9ZZZZ</name>